<dbReference type="InterPro" id="IPR037165">
    <property type="entry name" value="AldOxase/xan_DH_Mopterin-bd_sf"/>
</dbReference>
<dbReference type="PROSITE" id="PS51318">
    <property type="entry name" value="TAT"/>
    <property type="match status" value="1"/>
</dbReference>
<dbReference type="SMART" id="SM01008">
    <property type="entry name" value="Ald_Xan_dh_C"/>
    <property type="match status" value="1"/>
</dbReference>
<reference evidence="3" key="1">
    <citation type="submission" date="2017-09" db="EMBL/GenBank/DDBJ databases">
        <title>Genome sequence of Nannocystis excedens DSM 71.</title>
        <authorList>
            <person name="Blom J."/>
        </authorList>
    </citation>
    <scope>NUCLEOTIDE SEQUENCE [LARGE SCALE GENOMIC DNA]</scope>
    <source>
        <strain evidence="3">type strain: E19</strain>
    </source>
</reference>
<name>A0A2C9DC29_9HYPH</name>
<dbReference type="InterPro" id="IPR012368">
    <property type="entry name" value="OxRdtase_Mopterin-bd_su_IorB"/>
</dbReference>
<keyword evidence="3" id="KW-1185">Reference proteome</keyword>
<dbReference type="PANTHER" id="PTHR47495">
    <property type="entry name" value="ALDEHYDE DEHYDROGENASE"/>
    <property type="match status" value="1"/>
</dbReference>
<evidence type="ECO:0000313" key="3">
    <source>
        <dbReference type="Proteomes" id="UP000223606"/>
    </source>
</evidence>
<dbReference type="SUPFAM" id="SSF56003">
    <property type="entry name" value="Molybdenum cofactor-binding domain"/>
    <property type="match status" value="2"/>
</dbReference>
<dbReference type="KEGG" id="hdi:HDIA_4147"/>
<proteinExistence type="predicted"/>
<dbReference type="PANTHER" id="PTHR47495:SF1">
    <property type="entry name" value="BLL3820 PROTEIN"/>
    <property type="match status" value="1"/>
</dbReference>
<gene>
    <name evidence="2" type="primary">nicB_2</name>
    <name evidence="2" type="ORF">HDIA_4147</name>
</gene>
<dbReference type="Gene3D" id="3.30.365.10">
    <property type="entry name" value="Aldehyde oxidase/xanthine dehydrogenase, molybdopterin binding domain"/>
    <property type="match status" value="4"/>
</dbReference>
<dbReference type="InterPro" id="IPR046867">
    <property type="entry name" value="AldOxase/xan_DH_MoCoBD2"/>
</dbReference>
<dbReference type="InterPro" id="IPR008274">
    <property type="entry name" value="AldOxase/xan_DH_MoCoBD1"/>
</dbReference>
<keyword evidence="2" id="KW-0560">Oxidoreductase</keyword>
<dbReference type="InterPro" id="IPR036856">
    <property type="entry name" value="Ald_Oxase/Xan_DH_a/b_sf"/>
</dbReference>
<protein>
    <submittedName>
        <fullName evidence="2">Nicotinate dehydrogenase subunit B</fullName>
        <ecNumber evidence="2">1.17.2.1</ecNumber>
    </submittedName>
</protein>
<dbReference type="PIRSF" id="PIRSF036389">
    <property type="entry name" value="IOR_B"/>
    <property type="match status" value="1"/>
</dbReference>
<dbReference type="Pfam" id="PF02738">
    <property type="entry name" value="MoCoBD_1"/>
    <property type="match status" value="1"/>
</dbReference>
<dbReference type="InterPro" id="IPR006311">
    <property type="entry name" value="TAT_signal"/>
</dbReference>
<dbReference type="EMBL" id="LT960614">
    <property type="protein sequence ID" value="SON57688.1"/>
    <property type="molecule type" value="Genomic_DNA"/>
</dbReference>
<feature type="domain" description="Aldehyde oxidase/xanthine dehydrogenase a/b hammerhead" evidence="1">
    <location>
        <begin position="221"/>
        <end position="298"/>
    </location>
</feature>
<dbReference type="InterPro" id="IPR000674">
    <property type="entry name" value="Ald_Oxase/Xan_DH_a/b"/>
</dbReference>
<dbReference type="Proteomes" id="UP000223606">
    <property type="component" value="Chromosome 1"/>
</dbReference>
<dbReference type="OrthoDB" id="9767994at2"/>
<dbReference type="InterPro" id="IPR052516">
    <property type="entry name" value="N-heterocyclic_Hydroxylase"/>
</dbReference>
<dbReference type="EC" id="1.17.2.1" evidence="2"/>
<dbReference type="AlphaFoldDB" id="A0A2C9DC29"/>
<dbReference type="RefSeq" id="WP_099557905.1">
    <property type="nucleotide sequence ID" value="NZ_LT960614.1"/>
</dbReference>
<accession>A0A2C9DC29</accession>
<dbReference type="Pfam" id="PF20256">
    <property type="entry name" value="MoCoBD_2"/>
    <property type="match status" value="2"/>
</dbReference>
<organism evidence="2 3">
    <name type="scientific">Hartmannibacter diazotrophicus</name>
    <dbReference type="NCBI Taxonomy" id="1482074"/>
    <lineage>
        <taxon>Bacteria</taxon>
        <taxon>Pseudomonadati</taxon>
        <taxon>Pseudomonadota</taxon>
        <taxon>Alphaproteobacteria</taxon>
        <taxon>Hyphomicrobiales</taxon>
        <taxon>Pleomorphomonadaceae</taxon>
        <taxon>Hartmannibacter</taxon>
    </lineage>
</organism>
<dbReference type="SUPFAM" id="SSF54665">
    <property type="entry name" value="CO dehydrogenase molybdoprotein N-domain-like"/>
    <property type="match status" value="1"/>
</dbReference>
<evidence type="ECO:0000259" key="1">
    <source>
        <dbReference type="SMART" id="SM01008"/>
    </source>
</evidence>
<dbReference type="GO" id="GO:0016491">
    <property type="term" value="F:oxidoreductase activity"/>
    <property type="evidence" value="ECO:0007669"/>
    <property type="project" value="UniProtKB-KW"/>
</dbReference>
<evidence type="ECO:0000313" key="2">
    <source>
        <dbReference type="EMBL" id="SON57688.1"/>
    </source>
</evidence>
<sequence>MINPSLARRDLLKAGGALVVAFAVPAGILETTDPAAARATNRPLDPASLDSWIAVSSDNTVTVYWGKMDMGQGTDTGIAIMAAEELDVGIDRVNVIQGDTALTVDQGGASGSTGVQESGVAIRNAAAEARRVLMDMAAKKLELPADALTVKDGTVVAVADASKSVTYGELVGNRYFSSTIQWNGKYGNSLTLKSKFPPKSPDQYTLVGTEVPRKDVPGKVMATRSYAHHMVLPGMLHGRMVRPPVAGAVPVEVDTASVAPFAAQVVWKDHFLGVVAEEEWDAIRASQELKVTWSDPSPQLKTTTSGLHDYIRGAKVMSEKHTTEDGDVDGAIKGAPKQITAQYEWPFQSHSRMAPAFGLADVTRDGVTVWTDSQKPHSVRPGVADVLGIPEENVRAIWMPGPGSYGRSDADDGAADAAVLSAAVGRPVRVQWMRHEGIAWDPKGVAAVTTGRAGLDADGNVVGYNFTIKAFSRSNMRSRGDEAGSLLAGHLLERKPENGYASRSPEQSYKFATMRYTEQVIDPLLLTASPLRTAHMRDPMGPEVHFGQESFIDEVALAANMDPVAFRLKYLTDPRDIAVVETAAKAAKWQTRVGPNPDPGEGDILKGRGIAYAQRGGPVNAVVAEVEVNRKTGRVWVRKFTVAADHGQVINARAIRSTIEGSVMMALSRTLFEEVDFDEAMVRSHDWDSYPIMEMQDIPEEVEIHLIEHPELGPLGAGESSTRIVPGAVANAFFDATGVRLRKMPMTPDRVLAALGKA</sequence>
<dbReference type="Gene3D" id="3.90.1170.50">
    <property type="entry name" value="Aldehyde oxidase/xanthine dehydrogenase, a/b hammerhead"/>
    <property type="match status" value="1"/>
</dbReference>